<keyword evidence="3" id="KW-1185">Reference proteome</keyword>
<feature type="compositionally biased region" description="Basic and acidic residues" evidence="1">
    <location>
        <begin position="40"/>
        <end position="57"/>
    </location>
</feature>
<dbReference type="EMBL" id="JACGCM010000554">
    <property type="protein sequence ID" value="KAF6170894.1"/>
    <property type="molecule type" value="Genomic_DNA"/>
</dbReference>
<reference evidence="2 3" key="1">
    <citation type="journal article" date="2020" name="IScience">
        <title>Genome Sequencing of the Endangered Kingdonia uniflora (Circaeasteraceae, Ranunculales) Reveals Potential Mechanisms of Evolutionary Specialization.</title>
        <authorList>
            <person name="Sun Y."/>
            <person name="Deng T."/>
            <person name="Zhang A."/>
            <person name="Moore M.J."/>
            <person name="Landis J.B."/>
            <person name="Lin N."/>
            <person name="Zhang H."/>
            <person name="Zhang X."/>
            <person name="Huang J."/>
            <person name="Zhang X."/>
            <person name="Sun H."/>
            <person name="Wang H."/>
        </authorList>
    </citation>
    <scope>NUCLEOTIDE SEQUENCE [LARGE SCALE GENOMIC DNA]</scope>
    <source>
        <strain evidence="2">TB1705</strain>
        <tissue evidence="2">Leaf</tissue>
    </source>
</reference>
<protein>
    <submittedName>
        <fullName evidence="2">Uncharacterized protein</fullName>
    </submittedName>
</protein>
<dbReference type="AlphaFoldDB" id="A0A7J7NVA6"/>
<feature type="region of interest" description="Disordered" evidence="1">
    <location>
        <begin position="1"/>
        <end position="22"/>
    </location>
</feature>
<comment type="caution">
    <text evidence="2">The sequence shown here is derived from an EMBL/GenBank/DDBJ whole genome shotgun (WGS) entry which is preliminary data.</text>
</comment>
<evidence type="ECO:0000256" key="1">
    <source>
        <dbReference type="SAM" id="MobiDB-lite"/>
    </source>
</evidence>
<dbReference type="Proteomes" id="UP000541444">
    <property type="component" value="Unassembled WGS sequence"/>
</dbReference>
<gene>
    <name evidence="2" type="ORF">GIB67_014711</name>
</gene>
<feature type="compositionally biased region" description="Basic and acidic residues" evidence="1">
    <location>
        <begin position="1"/>
        <end position="10"/>
    </location>
</feature>
<accession>A0A7J7NVA6</accession>
<sequence>MPKATPELDPKAANANGIFASTSKGDRKGFFLDLQTKERVGEKRPIRDGDDTGDPHDIQWNPSIGTPTRYWDKPPIFYEYPNDIIKKEFVVPFWENFLVNFEKWIPLSILFLGVLQYRDVGNNTAPSVYVNFTLLLKGFLSDSSNTFEGADIKYEVLKLKNDYELICGRTTKISKIAKKSHIWS</sequence>
<organism evidence="2 3">
    <name type="scientific">Kingdonia uniflora</name>
    <dbReference type="NCBI Taxonomy" id="39325"/>
    <lineage>
        <taxon>Eukaryota</taxon>
        <taxon>Viridiplantae</taxon>
        <taxon>Streptophyta</taxon>
        <taxon>Embryophyta</taxon>
        <taxon>Tracheophyta</taxon>
        <taxon>Spermatophyta</taxon>
        <taxon>Magnoliopsida</taxon>
        <taxon>Ranunculales</taxon>
        <taxon>Circaeasteraceae</taxon>
        <taxon>Kingdonia</taxon>
    </lineage>
</organism>
<evidence type="ECO:0000313" key="3">
    <source>
        <dbReference type="Proteomes" id="UP000541444"/>
    </source>
</evidence>
<proteinExistence type="predicted"/>
<feature type="region of interest" description="Disordered" evidence="1">
    <location>
        <begin position="40"/>
        <end position="59"/>
    </location>
</feature>
<evidence type="ECO:0000313" key="2">
    <source>
        <dbReference type="EMBL" id="KAF6170894.1"/>
    </source>
</evidence>
<name>A0A7J7NVA6_9MAGN</name>